<dbReference type="PANTHER" id="PTHR30487:SF0">
    <property type="entry name" value="PREPILIN LEADER PEPTIDASE_N-METHYLTRANSFERASE-RELATED"/>
    <property type="match status" value="1"/>
</dbReference>
<name>A0A7G6E4C2_THEFR</name>
<dbReference type="AlphaFoldDB" id="A0A7G6E4C2"/>
<comment type="similarity">
    <text evidence="1">Belongs to the peptidase A24 family.</text>
</comment>
<feature type="transmembrane region" description="Helical" evidence="2">
    <location>
        <begin position="103"/>
        <end position="125"/>
    </location>
</feature>
<dbReference type="KEGG" id="tfr:BR63_11765"/>
<gene>
    <name evidence="4" type="ORF">BR63_11765</name>
</gene>
<keyword evidence="2" id="KW-0812">Transmembrane</keyword>
<feature type="transmembrane region" description="Helical" evidence="2">
    <location>
        <begin position="166"/>
        <end position="183"/>
    </location>
</feature>
<protein>
    <submittedName>
        <fullName evidence="4">Peptidase A24</fullName>
    </submittedName>
</protein>
<dbReference type="GO" id="GO:0005886">
    <property type="term" value="C:plasma membrane"/>
    <property type="evidence" value="ECO:0007669"/>
    <property type="project" value="TreeGrafter"/>
</dbReference>
<sequence length="184" mass="20301">MSRETVEKGGFPVIWLDTLLFLVLIICAYTDLRYHRIPNMVLLPVAVLSLVLHLWQEGLQGGFTWLQGLGLGIALFILPFLAGGIGAGDVKLLGVIGALKGPYFVFSSFLMTVLAGGLLSVFILLYRGRLAQTLRRIGMGFKVLVYSRLTVWNLPRLEEDDGNSIIFPYGVAIVLGTITTYWVI</sequence>
<dbReference type="EMBL" id="CP045798">
    <property type="protein sequence ID" value="QNB46926.1"/>
    <property type="molecule type" value="Genomic_DNA"/>
</dbReference>
<dbReference type="GO" id="GO:0004190">
    <property type="term" value="F:aspartic-type endopeptidase activity"/>
    <property type="evidence" value="ECO:0007669"/>
    <property type="project" value="InterPro"/>
</dbReference>
<dbReference type="GO" id="GO:0006465">
    <property type="term" value="P:signal peptide processing"/>
    <property type="evidence" value="ECO:0007669"/>
    <property type="project" value="TreeGrafter"/>
</dbReference>
<accession>A0A7G6E4C2</accession>
<feature type="transmembrane region" description="Helical" evidence="2">
    <location>
        <begin position="12"/>
        <end position="31"/>
    </location>
</feature>
<dbReference type="Proteomes" id="UP000515847">
    <property type="component" value="Chromosome"/>
</dbReference>
<evidence type="ECO:0000256" key="1">
    <source>
        <dbReference type="ARBA" id="ARBA00005801"/>
    </source>
</evidence>
<dbReference type="PANTHER" id="PTHR30487">
    <property type="entry name" value="TYPE 4 PREPILIN-LIKE PROTEINS LEADER PEPTIDE-PROCESSING ENZYME"/>
    <property type="match status" value="1"/>
</dbReference>
<evidence type="ECO:0000313" key="4">
    <source>
        <dbReference type="EMBL" id="QNB46926.1"/>
    </source>
</evidence>
<reference evidence="4 5" key="1">
    <citation type="journal article" date="2019" name="Front. Microbiol.">
        <title>Thermoanaerosceptrum fracticalcis gen. nov. sp. nov., a Novel Fumarate-Fermenting Microorganism From a Deep Fractured Carbonate Aquifer of the US Great Basin.</title>
        <authorList>
            <person name="Hamilton-Brehm S.D."/>
            <person name="Stewart L.E."/>
            <person name="Zavarin M."/>
            <person name="Caldwell M."/>
            <person name="Lawson P.A."/>
            <person name="Onstott T.C."/>
            <person name="Grzymski J."/>
            <person name="Neveux I."/>
            <person name="Lollar B.S."/>
            <person name="Russell C.E."/>
            <person name="Moser D.P."/>
        </authorList>
    </citation>
    <scope>NUCLEOTIDE SEQUENCE [LARGE SCALE GENOMIC DNA]</scope>
    <source>
        <strain evidence="4 5">DRI-13</strain>
    </source>
</reference>
<dbReference type="InterPro" id="IPR050882">
    <property type="entry name" value="Prepilin_peptidase/N-MTase"/>
</dbReference>
<evidence type="ECO:0000259" key="3">
    <source>
        <dbReference type="Pfam" id="PF01478"/>
    </source>
</evidence>
<dbReference type="InterPro" id="IPR000045">
    <property type="entry name" value="Prepilin_IV_endopep_pep"/>
</dbReference>
<keyword evidence="2" id="KW-0472">Membrane</keyword>
<dbReference type="Pfam" id="PF01478">
    <property type="entry name" value="Peptidase_A24"/>
    <property type="match status" value="1"/>
</dbReference>
<organism evidence="4 5">
    <name type="scientific">Thermanaerosceptrum fracticalcis</name>
    <dbReference type="NCBI Taxonomy" id="1712410"/>
    <lineage>
        <taxon>Bacteria</taxon>
        <taxon>Bacillati</taxon>
        <taxon>Bacillota</taxon>
        <taxon>Clostridia</taxon>
        <taxon>Eubacteriales</taxon>
        <taxon>Peptococcaceae</taxon>
        <taxon>Thermanaerosceptrum</taxon>
    </lineage>
</organism>
<keyword evidence="5" id="KW-1185">Reference proteome</keyword>
<dbReference type="Gene3D" id="1.20.120.1220">
    <property type="match status" value="1"/>
</dbReference>
<feature type="domain" description="Prepilin type IV endopeptidase peptidase" evidence="3">
    <location>
        <begin position="19"/>
        <end position="120"/>
    </location>
</feature>
<evidence type="ECO:0000256" key="2">
    <source>
        <dbReference type="SAM" id="Phobius"/>
    </source>
</evidence>
<proteinExistence type="inferred from homology"/>
<feature type="transmembrane region" description="Helical" evidence="2">
    <location>
        <begin position="62"/>
        <end position="83"/>
    </location>
</feature>
<feature type="transmembrane region" description="Helical" evidence="2">
    <location>
        <begin position="37"/>
        <end position="55"/>
    </location>
</feature>
<keyword evidence="2" id="KW-1133">Transmembrane helix</keyword>
<evidence type="ECO:0000313" key="5">
    <source>
        <dbReference type="Proteomes" id="UP000515847"/>
    </source>
</evidence>